<dbReference type="PANTHER" id="PTHR36180">
    <property type="entry name" value="DNA-BINDING PROTEIN-RELATED-RELATED"/>
    <property type="match status" value="1"/>
</dbReference>
<dbReference type="RefSeq" id="WP_060933271.1">
    <property type="nucleotide sequence ID" value="NZ_KQ960560.1"/>
</dbReference>
<sequence length="272" mass="31414">MENQIQIQVLKQTELCGQQFQVYGTPQEPLFVAKDVACVIEHSDVSTMMRTVDEDEKLVQTIFVSGQNREVWMLTENGLYEVLMQSRKPIAKKFKKGVKTILKEIRTNGGYLSTTHEDTPELIMAKALRLAQATIEKRQRELEQVKECVALQAEQLKQSAPKAEAFEKYIDSTCYISANQIAKEYGWGAVTLNKHLHELGIQYKQCDQWLLYSQYDNNGYTVSRPYTFVNKDGEVINRMSTYWTAKGREFIHSVLYKRLNVVPLGQQHDYNN</sequence>
<dbReference type="PROSITE" id="PS51750">
    <property type="entry name" value="BRO_N"/>
    <property type="match status" value="1"/>
</dbReference>
<dbReference type="PANTHER" id="PTHR36180:SF2">
    <property type="entry name" value="BRO FAMILY PROTEIN"/>
    <property type="match status" value="1"/>
</dbReference>
<dbReference type="InterPro" id="IPR005039">
    <property type="entry name" value="Ant_C"/>
</dbReference>
<dbReference type="PATRIC" id="fig|419005.5.peg.1858"/>
<accession>A0A134B593</accession>
<dbReference type="SMART" id="SM01040">
    <property type="entry name" value="Bro-N"/>
    <property type="match status" value="1"/>
</dbReference>
<dbReference type="GO" id="GO:0003677">
    <property type="term" value="F:DNA binding"/>
    <property type="evidence" value="ECO:0007669"/>
    <property type="project" value="InterPro"/>
</dbReference>
<dbReference type="InterPro" id="IPR003497">
    <property type="entry name" value="BRO_N_domain"/>
</dbReference>
<dbReference type="STRING" id="419005.HMPREF1860_01861"/>
<evidence type="ECO:0000259" key="1">
    <source>
        <dbReference type="PROSITE" id="PS51750"/>
    </source>
</evidence>
<feature type="domain" description="Bro-N" evidence="1">
    <location>
        <begin position="4"/>
        <end position="109"/>
    </location>
</feature>
<reference evidence="2 3" key="1">
    <citation type="submission" date="2016-01" db="EMBL/GenBank/DDBJ databases">
        <authorList>
            <person name="Oliw E.H."/>
        </authorList>
    </citation>
    <scope>NUCLEOTIDE SEQUENCE [LARGE SCALE GENOMIC DNA]</scope>
    <source>
        <strain evidence="2 3">DNF00307</strain>
    </source>
</reference>
<proteinExistence type="predicted"/>
<dbReference type="Pfam" id="PF02498">
    <property type="entry name" value="Bro-N"/>
    <property type="match status" value="1"/>
</dbReference>
<dbReference type="Proteomes" id="UP000070531">
    <property type="component" value="Unassembled WGS sequence"/>
</dbReference>
<name>A0A134B593_9BACT</name>
<evidence type="ECO:0000313" key="2">
    <source>
        <dbReference type="EMBL" id="KXB75118.1"/>
    </source>
</evidence>
<gene>
    <name evidence="2" type="ORF">HMPREF1860_01861</name>
</gene>
<dbReference type="AlphaFoldDB" id="A0A134B593"/>
<organism evidence="2">
    <name type="scientific">Prevotella amnii</name>
    <dbReference type="NCBI Taxonomy" id="419005"/>
    <lineage>
        <taxon>Bacteria</taxon>
        <taxon>Pseudomonadati</taxon>
        <taxon>Bacteroidota</taxon>
        <taxon>Bacteroidia</taxon>
        <taxon>Bacteroidales</taxon>
        <taxon>Prevotellaceae</taxon>
        <taxon>Prevotella</taxon>
    </lineage>
</organism>
<dbReference type="EMBL" id="LSDL01000125">
    <property type="protein sequence ID" value="KXB75118.1"/>
    <property type="molecule type" value="Genomic_DNA"/>
</dbReference>
<protein>
    <submittedName>
        <fullName evidence="2">BRO family protein</fullName>
    </submittedName>
</protein>
<evidence type="ECO:0000313" key="3">
    <source>
        <dbReference type="Proteomes" id="UP000070531"/>
    </source>
</evidence>
<comment type="caution">
    <text evidence="2">The sequence shown here is derived from an EMBL/GenBank/DDBJ whole genome shotgun (WGS) entry which is preliminary data.</text>
</comment>
<dbReference type="Pfam" id="PF03374">
    <property type="entry name" value="ANT"/>
    <property type="match status" value="1"/>
</dbReference>